<name>A0AAN8SY28_SOLBU</name>
<organism evidence="2 6">
    <name type="scientific">Solanum bulbocastanum</name>
    <name type="common">Wild potato</name>
    <dbReference type="NCBI Taxonomy" id="147425"/>
    <lineage>
        <taxon>Eukaryota</taxon>
        <taxon>Viridiplantae</taxon>
        <taxon>Streptophyta</taxon>
        <taxon>Embryophyta</taxon>
        <taxon>Tracheophyta</taxon>
        <taxon>Spermatophyta</taxon>
        <taxon>Magnoliopsida</taxon>
        <taxon>eudicotyledons</taxon>
        <taxon>Gunneridae</taxon>
        <taxon>Pentapetalae</taxon>
        <taxon>asterids</taxon>
        <taxon>lamiids</taxon>
        <taxon>Solanales</taxon>
        <taxon>Solanaceae</taxon>
        <taxon>Solanoideae</taxon>
        <taxon>Solaneae</taxon>
        <taxon>Solanum</taxon>
    </lineage>
</organism>
<dbReference type="EMBL" id="JBANQN010000010">
    <property type="protein sequence ID" value="KAK6776913.1"/>
    <property type="molecule type" value="Genomic_DNA"/>
</dbReference>
<evidence type="ECO:0000313" key="5">
    <source>
        <dbReference type="EMBL" id="KAK6802231.1"/>
    </source>
</evidence>
<reference evidence="2 6" key="1">
    <citation type="submission" date="2024-02" db="EMBL/GenBank/DDBJ databases">
        <title>de novo genome assembly of Solanum bulbocastanum strain 11H21.</title>
        <authorList>
            <person name="Hosaka A.J."/>
        </authorList>
    </citation>
    <scope>NUCLEOTIDE SEQUENCE [LARGE SCALE GENOMIC DNA]</scope>
    <source>
        <tissue evidence="2">Young leaves</tissue>
    </source>
</reference>
<dbReference type="EMBL" id="JBANQN010000012">
    <property type="protein sequence ID" value="KAK6774812.1"/>
    <property type="molecule type" value="Genomic_DNA"/>
</dbReference>
<proteinExistence type="predicted"/>
<evidence type="ECO:0000313" key="4">
    <source>
        <dbReference type="EMBL" id="KAK6776913.1"/>
    </source>
</evidence>
<evidence type="ECO:0000313" key="3">
    <source>
        <dbReference type="EMBL" id="KAK6776903.1"/>
    </source>
</evidence>
<accession>A0AAN8SY28</accession>
<dbReference type="AlphaFoldDB" id="A0AAN8SY28"/>
<dbReference type="EMBL" id="JBANQN010000010">
    <property type="protein sequence ID" value="KAK6776903.1"/>
    <property type="molecule type" value="Genomic_DNA"/>
</dbReference>
<dbReference type="Proteomes" id="UP001371456">
    <property type="component" value="Unassembled WGS sequence"/>
</dbReference>
<evidence type="ECO:0000313" key="6">
    <source>
        <dbReference type="Proteomes" id="UP001371456"/>
    </source>
</evidence>
<gene>
    <name evidence="5" type="ORF">RDI58_000011</name>
    <name evidence="3" type="ORF">RDI58_023620</name>
    <name evidence="4" type="ORF">RDI58_023630</name>
    <name evidence="2" type="ORF">RDI58_030052</name>
    <name evidence="1" type="ORF">RDI58_032113</name>
</gene>
<evidence type="ECO:0000313" key="2">
    <source>
        <dbReference type="EMBL" id="KAK6774812.1"/>
    </source>
</evidence>
<keyword evidence="6" id="KW-1185">Reference proteome</keyword>
<evidence type="ECO:0000313" key="1">
    <source>
        <dbReference type="EMBL" id="KAK6770640.1"/>
    </source>
</evidence>
<comment type="caution">
    <text evidence="2">The sequence shown here is derived from an EMBL/GenBank/DDBJ whole genome shotgun (WGS) entry which is preliminary data.</text>
</comment>
<protein>
    <submittedName>
        <fullName evidence="2">Uncharacterized protein</fullName>
    </submittedName>
</protein>
<dbReference type="EMBL" id="JBANQN010000001">
    <property type="protein sequence ID" value="KAK6802231.1"/>
    <property type="molecule type" value="Genomic_DNA"/>
</dbReference>
<sequence>MSLGISESESSLSDPGLAINLFQSSLVISLSRTTRSLRKLIVGFYRSGGCCEEILVPVKIASNDREIKNTKNIAIFPTLRIGGRVYVHPQLPFNPHRKIEAFSTGSHQRRNGHTLVR</sequence>
<dbReference type="EMBL" id="JBANQN010000445">
    <property type="protein sequence ID" value="KAK6770640.1"/>
    <property type="molecule type" value="Genomic_DNA"/>
</dbReference>